<dbReference type="GeneID" id="10360533"/>
<organism evidence="1 2">
    <name type="scientific">Thermoproteus uzoniensis (strain 768-20)</name>
    <dbReference type="NCBI Taxonomy" id="999630"/>
    <lineage>
        <taxon>Archaea</taxon>
        <taxon>Thermoproteota</taxon>
        <taxon>Thermoprotei</taxon>
        <taxon>Thermoproteales</taxon>
        <taxon>Thermoproteaceae</taxon>
        <taxon>Thermoproteus</taxon>
    </lineage>
</organism>
<proteinExistence type="predicted"/>
<sequence length="380" mass="41418">MSQSNILLVTLWAKPEQVLASLPEDARRMVAAATALYSKDGVNHLLASLAERLLSVDTVIVYGPDLTGSGQALIEALEGRCGDWARIPCERLGELGVAVVDLRKAYGDPARLAEEVRARYRPRPPRRKVEMPLSPPRGRPGYPKPVGWGLIYDTSPYYLWIKALDYALTYGNWEGGLRASLVAQLGLWGSKPEWRGPPPARRGACPLDEIGRALSGALAEQAGACRVLSARRAGGWASADVLIRGCELVEGFPGELFAAAEAFVKASEEAGLRPGLLSFLLLDAYIPAEVLDRAAGIVEAEWRAAYSRDVYDPRGNFVLGPDGLLHYTDEGILYRALGGGREVAAREAAKLLPGHAFYLGEETAARKLLGDRYRQEEWRL</sequence>
<protein>
    <submittedName>
        <fullName evidence="1">Uncharacterized protein</fullName>
    </submittedName>
</protein>
<accession>F2L688</accession>
<dbReference type="STRING" id="999630.TUZN_1002"/>
<dbReference type="RefSeq" id="WP_013679820.1">
    <property type="nucleotide sequence ID" value="NC_015315.1"/>
</dbReference>
<dbReference type="Proteomes" id="UP000008138">
    <property type="component" value="Chromosome"/>
</dbReference>
<dbReference type="AlphaFoldDB" id="F2L688"/>
<dbReference type="EMBL" id="CP002590">
    <property type="protein sequence ID" value="AEA12484.1"/>
    <property type="molecule type" value="Genomic_DNA"/>
</dbReference>
<evidence type="ECO:0000313" key="1">
    <source>
        <dbReference type="EMBL" id="AEA12484.1"/>
    </source>
</evidence>
<reference key="2">
    <citation type="submission" date="2011-03" db="EMBL/GenBank/DDBJ databases">
        <title>Complete genome sequence of the thermoacidophilic crenarchaeon Thermoproteus uzoniensis 768-20.</title>
        <authorList>
            <person name="Mardanov A.V."/>
            <person name="Gumerov V.M."/>
            <person name="Beletsky A.V."/>
            <person name="Prokofeva M.I."/>
            <person name="Bonch-Osmolovskaya E.A."/>
            <person name="Ravin N.V."/>
            <person name="Skryabin K.G."/>
        </authorList>
    </citation>
    <scope>NUCLEOTIDE SEQUENCE</scope>
    <source>
        <strain>768-20</strain>
    </source>
</reference>
<dbReference type="HOGENOM" id="CLU_887450_0_0_2"/>
<evidence type="ECO:0000313" key="2">
    <source>
        <dbReference type="Proteomes" id="UP000008138"/>
    </source>
</evidence>
<keyword evidence="2" id="KW-1185">Reference proteome</keyword>
<reference evidence="1 2" key="1">
    <citation type="journal article" date="2011" name="J. Bacteriol.">
        <title>Complete genome sequence of the thermoacidophilic crenarchaeon Thermoproteus uzoniensis 768-20.</title>
        <authorList>
            <person name="Mardanov A.V."/>
            <person name="Gumerov V.M."/>
            <person name="Beletsky A.V."/>
            <person name="Prokofeva M.I."/>
            <person name="Bonch-Osmolovskaya E.A."/>
            <person name="Ravin N.V."/>
            <person name="Skryabin K.G."/>
        </authorList>
    </citation>
    <scope>NUCLEOTIDE SEQUENCE [LARGE SCALE GENOMIC DNA]</scope>
    <source>
        <strain evidence="1 2">768-20</strain>
    </source>
</reference>
<dbReference type="eggNOG" id="arCOG05534">
    <property type="taxonomic scope" value="Archaea"/>
</dbReference>
<gene>
    <name evidence="1" type="ordered locus">TUZN_1002</name>
</gene>
<name>F2L688_THEU7</name>
<dbReference type="KEGG" id="tuz:TUZN_1002"/>